<dbReference type="CDD" id="cd02570">
    <property type="entry name" value="PseudoU_synth_EcTruA"/>
    <property type="match status" value="1"/>
</dbReference>
<evidence type="ECO:0000256" key="3">
    <source>
        <dbReference type="ARBA" id="ARBA00023235"/>
    </source>
</evidence>
<dbReference type="Pfam" id="PF01416">
    <property type="entry name" value="PseudoU_synth_1"/>
    <property type="match status" value="1"/>
</dbReference>
<protein>
    <recommendedName>
        <fullName evidence="4">tRNA pseudouridine synthase A</fullName>
        <ecNumber evidence="4">5.4.99.12</ecNumber>
    </recommendedName>
    <alternativeName>
        <fullName evidence="4">tRNA pseudouridine(38-40) synthase</fullName>
    </alternativeName>
    <alternativeName>
        <fullName evidence="4">tRNA pseudouridylate synthase I</fullName>
    </alternativeName>
    <alternativeName>
        <fullName evidence="4">tRNA-uridine isomerase I</fullName>
    </alternativeName>
</protein>
<dbReference type="SUPFAM" id="SSF55120">
    <property type="entry name" value="Pseudouridine synthase"/>
    <property type="match status" value="1"/>
</dbReference>
<dbReference type="PIRSF" id="PIRSF001430">
    <property type="entry name" value="tRNA_psdUrid_synth"/>
    <property type="match status" value="1"/>
</dbReference>
<dbReference type="PANTHER" id="PTHR11142:SF0">
    <property type="entry name" value="TRNA PSEUDOURIDINE SYNTHASE-LIKE 1"/>
    <property type="match status" value="1"/>
</dbReference>
<comment type="subunit">
    <text evidence="4">Homodimer.</text>
</comment>
<dbReference type="Proteomes" id="UP000177583">
    <property type="component" value="Unassembled WGS sequence"/>
</dbReference>
<proteinExistence type="inferred from homology"/>
<evidence type="ECO:0000256" key="4">
    <source>
        <dbReference type="HAMAP-Rule" id="MF_00171"/>
    </source>
</evidence>
<evidence type="ECO:0000256" key="6">
    <source>
        <dbReference type="PIRSR" id="PIRSR001430-2"/>
    </source>
</evidence>
<dbReference type="GO" id="GO:0031119">
    <property type="term" value="P:tRNA pseudouridine synthesis"/>
    <property type="evidence" value="ECO:0007669"/>
    <property type="project" value="UniProtKB-UniRule"/>
</dbReference>
<dbReference type="HAMAP" id="MF_00171">
    <property type="entry name" value="TruA"/>
    <property type="match status" value="1"/>
</dbReference>
<comment type="function">
    <text evidence="4">Formation of pseudouridine at positions 38, 39 and 40 in the anticodon stem and loop of transfer RNAs.</text>
</comment>
<evidence type="ECO:0000256" key="2">
    <source>
        <dbReference type="ARBA" id="ARBA00022694"/>
    </source>
</evidence>
<dbReference type="EMBL" id="MFNF01000001">
    <property type="protein sequence ID" value="OGH04897.1"/>
    <property type="molecule type" value="Genomic_DNA"/>
</dbReference>
<reference evidence="9 10" key="1">
    <citation type="journal article" date="2016" name="Nat. Commun.">
        <title>Thousands of microbial genomes shed light on interconnected biogeochemical processes in an aquifer system.</title>
        <authorList>
            <person name="Anantharaman K."/>
            <person name="Brown C.T."/>
            <person name="Hug L.A."/>
            <person name="Sharon I."/>
            <person name="Castelle C.J."/>
            <person name="Probst A.J."/>
            <person name="Thomas B.C."/>
            <person name="Singh A."/>
            <person name="Wilkins M.J."/>
            <person name="Karaoz U."/>
            <person name="Brodie E.L."/>
            <person name="Williams K.H."/>
            <person name="Hubbard S.S."/>
            <person name="Banfield J.F."/>
        </authorList>
    </citation>
    <scope>NUCLEOTIDE SEQUENCE [LARGE SCALE GENOMIC DNA]</scope>
</reference>
<dbReference type="InterPro" id="IPR020097">
    <property type="entry name" value="PsdUridine_synth_TruA_a/b_dom"/>
</dbReference>
<dbReference type="InterPro" id="IPR020103">
    <property type="entry name" value="PsdUridine_synth_cat_dom_sf"/>
</dbReference>
<dbReference type="Gene3D" id="3.30.70.660">
    <property type="entry name" value="Pseudouridine synthase I, catalytic domain, C-terminal subdomain"/>
    <property type="match status" value="1"/>
</dbReference>
<organism evidence="9 10">
    <name type="scientific">Candidatus Lambdaproteobacteria bacterium RIFOXYD2_FULL_56_26</name>
    <dbReference type="NCBI Taxonomy" id="1817773"/>
    <lineage>
        <taxon>Bacteria</taxon>
        <taxon>Pseudomonadati</taxon>
        <taxon>Pseudomonadota</taxon>
        <taxon>Candidatus Lambdaproteobacteria</taxon>
    </lineage>
</organism>
<dbReference type="InterPro" id="IPR001406">
    <property type="entry name" value="PsdUridine_synth_TruA"/>
</dbReference>
<accession>A0A1F6H3E1</accession>
<comment type="similarity">
    <text evidence="1 4 7">Belongs to the tRNA pseudouridine synthase TruA family.</text>
</comment>
<comment type="caution">
    <text evidence="4">Lacks conserved residue(s) required for the propagation of feature annotation.</text>
</comment>
<feature type="binding site" evidence="4 6">
    <location>
        <position position="104"/>
    </location>
    <ligand>
        <name>substrate</name>
    </ligand>
</feature>
<evidence type="ECO:0000256" key="5">
    <source>
        <dbReference type="PIRSR" id="PIRSR001430-1"/>
    </source>
</evidence>
<dbReference type="GO" id="GO:0003723">
    <property type="term" value="F:RNA binding"/>
    <property type="evidence" value="ECO:0007669"/>
    <property type="project" value="InterPro"/>
</dbReference>
<evidence type="ECO:0000256" key="7">
    <source>
        <dbReference type="RuleBase" id="RU003792"/>
    </source>
</evidence>
<evidence type="ECO:0000256" key="1">
    <source>
        <dbReference type="ARBA" id="ARBA00009375"/>
    </source>
</evidence>
<comment type="catalytic activity">
    <reaction evidence="4 7">
        <text>uridine(38/39/40) in tRNA = pseudouridine(38/39/40) in tRNA</text>
        <dbReference type="Rhea" id="RHEA:22376"/>
        <dbReference type="Rhea" id="RHEA-COMP:10085"/>
        <dbReference type="Rhea" id="RHEA-COMP:10087"/>
        <dbReference type="ChEBI" id="CHEBI:65314"/>
        <dbReference type="ChEBI" id="CHEBI:65315"/>
        <dbReference type="EC" id="5.4.99.12"/>
    </reaction>
</comment>
<dbReference type="InterPro" id="IPR020095">
    <property type="entry name" value="PsdUridine_synth_TruA_C"/>
</dbReference>
<comment type="caution">
    <text evidence="9">The sequence shown here is derived from an EMBL/GenBank/DDBJ whole genome shotgun (WGS) entry which is preliminary data.</text>
</comment>
<keyword evidence="2 4" id="KW-0819">tRNA processing</keyword>
<keyword evidence="3 4" id="KW-0413">Isomerase</keyword>
<sequence length="273" mass="30125">MGLVEYEGTGYLGWQVQPQGPTVQEKLVEAASKLFGRSTWVTVPSRTDAGVHARGQVIAFDAPLLPLNRVLLGINTYLPSDIALKDLVLVPPDFRVKETQGKEYRYQIWQSPYPSPFRLKDHWWSTKPLDLNALETAAQEFVGTHDFSAFRGRGCQSTSAQKSIFAVKLLVTPEVNGQIVTLVISGDSFLRNMVRIMVGTLVEIAWGQKPQGTVAKALGSGQRSHTGQTAPAHGLWLEKVFYDPDPFVTRGLKNGQGDWGQNDPALVSKSFFV</sequence>
<dbReference type="PANTHER" id="PTHR11142">
    <property type="entry name" value="PSEUDOURIDYLATE SYNTHASE"/>
    <property type="match status" value="1"/>
</dbReference>
<evidence type="ECO:0000313" key="10">
    <source>
        <dbReference type="Proteomes" id="UP000177583"/>
    </source>
</evidence>
<dbReference type="NCBIfam" id="TIGR00071">
    <property type="entry name" value="hisT_truA"/>
    <property type="match status" value="1"/>
</dbReference>
<evidence type="ECO:0000313" key="9">
    <source>
        <dbReference type="EMBL" id="OGH04897.1"/>
    </source>
</evidence>
<dbReference type="GO" id="GO:0160147">
    <property type="term" value="F:tRNA pseudouridine(38-40) synthase activity"/>
    <property type="evidence" value="ECO:0007669"/>
    <property type="project" value="UniProtKB-EC"/>
</dbReference>
<feature type="active site" description="Nucleophile" evidence="4 5">
    <location>
        <position position="48"/>
    </location>
</feature>
<evidence type="ECO:0000259" key="8">
    <source>
        <dbReference type="Pfam" id="PF01416"/>
    </source>
</evidence>
<name>A0A1F6H3E1_9PROT</name>
<dbReference type="InterPro" id="IPR020094">
    <property type="entry name" value="TruA/RsuA/RluB/E/F_N"/>
</dbReference>
<dbReference type="Gene3D" id="3.30.70.580">
    <property type="entry name" value="Pseudouridine synthase I, catalytic domain, N-terminal subdomain"/>
    <property type="match status" value="1"/>
</dbReference>
<feature type="domain" description="Pseudouridine synthase I TruA alpha/beta" evidence="8">
    <location>
        <begin position="137"/>
        <end position="243"/>
    </location>
</feature>
<dbReference type="EC" id="5.4.99.12" evidence="4"/>
<gene>
    <name evidence="4" type="primary">truA</name>
    <name evidence="9" type="ORF">A2557_07930</name>
</gene>
<dbReference type="AlphaFoldDB" id="A0A1F6H3E1"/>